<keyword evidence="5" id="KW-1185">Reference proteome</keyword>
<proteinExistence type="predicted"/>
<dbReference type="Proteomes" id="UP001156856">
    <property type="component" value="Unassembled WGS sequence"/>
</dbReference>
<organism evidence="2 4">
    <name type="scientific">Methylobacterium oxalidis</name>
    <dbReference type="NCBI Taxonomy" id="944322"/>
    <lineage>
        <taxon>Bacteria</taxon>
        <taxon>Pseudomonadati</taxon>
        <taxon>Pseudomonadota</taxon>
        <taxon>Alphaproteobacteria</taxon>
        <taxon>Hyphomicrobiales</taxon>
        <taxon>Methylobacteriaceae</taxon>
        <taxon>Methylobacterium</taxon>
    </lineage>
</organism>
<evidence type="ECO:0000313" key="3">
    <source>
        <dbReference type="EMBL" id="GLS67335.1"/>
    </source>
</evidence>
<feature type="compositionally biased region" description="Basic and acidic residues" evidence="1">
    <location>
        <begin position="73"/>
        <end position="84"/>
    </location>
</feature>
<dbReference type="OrthoDB" id="7917007at2"/>
<evidence type="ECO:0000313" key="2">
    <source>
        <dbReference type="EMBL" id="GEP03076.1"/>
    </source>
</evidence>
<protein>
    <submittedName>
        <fullName evidence="2">Uncharacterized protein</fullName>
    </submittedName>
</protein>
<name>A0A512IZE5_9HYPH</name>
<reference evidence="3" key="1">
    <citation type="journal article" date="2014" name="Int. J. Syst. Evol. Microbiol.">
        <title>Complete genome of a new Firmicutes species belonging to the dominant human colonic microbiota ('Ruminococcus bicirculans') reveals two chromosomes and a selective capacity to utilize plant glucans.</title>
        <authorList>
            <consortium name="NISC Comparative Sequencing Program"/>
            <person name="Wegmann U."/>
            <person name="Louis P."/>
            <person name="Goesmann A."/>
            <person name="Henrissat B."/>
            <person name="Duncan S.H."/>
            <person name="Flint H.J."/>
        </authorList>
    </citation>
    <scope>NUCLEOTIDE SEQUENCE</scope>
    <source>
        <strain evidence="3">NBRC 107715</strain>
    </source>
</reference>
<dbReference type="AlphaFoldDB" id="A0A512IZE5"/>
<dbReference type="EMBL" id="BJZU01000017">
    <property type="protein sequence ID" value="GEP03076.1"/>
    <property type="molecule type" value="Genomic_DNA"/>
</dbReference>
<reference evidence="2 4" key="3">
    <citation type="submission" date="2019-07" db="EMBL/GenBank/DDBJ databases">
        <title>Whole genome shotgun sequence of Methylobacterium oxalidis NBRC 107715.</title>
        <authorList>
            <person name="Hosoyama A."/>
            <person name="Uohara A."/>
            <person name="Ohji S."/>
            <person name="Ichikawa N."/>
        </authorList>
    </citation>
    <scope>NUCLEOTIDE SEQUENCE [LARGE SCALE GENOMIC DNA]</scope>
    <source>
        <strain evidence="2 4">NBRC 107715</strain>
    </source>
</reference>
<dbReference type="Proteomes" id="UP000321960">
    <property type="component" value="Unassembled WGS sequence"/>
</dbReference>
<feature type="region of interest" description="Disordered" evidence="1">
    <location>
        <begin position="35"/>
        <end position="84"/>
    </location>
</feature>
<sequence length="84" mass="9473">MSTRDTAILRARWQVDSLQVKLSRLRLGLVLHAYDPGQPRVPKGNPEGGRWTDGDRSDALNSEDDAQIIPVGDRSERRYSVDLQ</sequence>
<evidence type="ECO:0000313" key="4">
    <source>
        <dbReference type="Proteomes" id="UP000321960"/>
    </source>
</evidence>
<reference evidence="5" key="2">
    <citation type="journal article" date="2019" name="Int. J. Syst. Evol. Microbiol.">
        <title>The Global Catalogue of Microorganisms (GCM) 10K type strain sequencing project: providing services to taxonomists for standard genome sequencing and annotation.</title>
        <authorList>
            <consortium name="The Broad Institute Genomics Platform"/>
            <consortium name="The Broad Institute Genome Sequencing Center for Infectious Disease"/>
            <person name="Wu L."/>
            <person name="Ma J."/>
        </authorList>
    </citation>
    <scope>NUCLEOTIDE SEQUENCE [LARGE SCALE GENOMIC DNA]</scope>
    <source>
        <strain evidence="5">NBRC 107715</strain>
    </source>
</reference>
<accession>A0A512IZE5</accession>
<evidence type="ECO:0000313" key="5">
    <source>
        <dbReference type="Proteomes" id="UP001156856"/>
    </source>
</evidence>
<dbReference type="EMBL" id="BSPK01000112">
    <property type="protein sequence ID" value="GLS67335.1"/>
    <property type="molecule type" value="Genomic_DNA"/>
</dbReference>
<gene>
    <name evidence="3" type="ORF">GCM10007888_57190</name>
    <name evidence="2" type="ORF">MOX02_11140</name>
</gene>
<dbReference type="RefSeq" id="WP_147024813.1">
    <property type="nucleotide sequence ID" value="NZ_BJZU01000017.1"/>
</dbReference>
<evidence type="ECO:0000256" key="1">
    <source>
        <dbReference type="SAM" id="MobiDB-lite"/>
    </source>
</evidence>
<comment type="caution">
    <text evidence="2">The sequence shown here is derived from an EMBL/GenBank/DDBJ whole genome shotgun (WGS) entry which is preliminary data.</text>
</comment>
<reference evidence="3" key="4">
    <citation type="submission" date="2023-01" db="EMBL/GenBank/DDBJ databases">
        <title>Draft genome sequence of Methylobacterium oxalidis strain NBRC 107715.</title>
        <authorList>
            <person name="Sun Q."/>
            <person name="Mori K."/>
        </authorList>
    </citation>
    <scope>NUCLEOTIDE SEQUENCE</scope>
    <source>
        <strain evidence="3">NBRC 107715</strain>
    </source>
</reference>